<sequence>MQRRNTALCSDGWKQPSSPAALAALVTQILDAKAAGPAADTAAAEAAGHARVAACYGVARPAAVSA</sequence>
<accession>A0A9X1VDM7</accession>
<dbReference type="EMBL" id="JALBGC010000002">
    <property type="protein sequence ID" value="MCI1187244.1"/>
    <property type="molecule type" value="Genomic_DNA"/>
</dbReference>
<evidence type="ECO:0000313" key="1">
    <source>
        <dbReference type="EMBL" id="MCI1187244.1"/>
    </source>
</evidence>
<dbReference type="RefSeq" id="WP_241935524.1">
    <property type="nucleotide sequence ID" value="NZ_JALBGC010000002.1"/>
</dbReference>
<organism evidence="1 2">
    <name type="scientific">Hymenobacter cyanobacteriorum</name>
    <dbReference type="NCBI Taxonomy" id="2926463"/>
    <lineage>
        <taxon>Bacteria</taxon>
        <taxon>Pseudomonadati</taxon>
        <taxon>Bacteroidota</taxon>
        <taxon>Cytophagia</taxon>
        <taxon>Cytophagales</taxon>
        <taxon>Hymenobacteraceae</taxon>
        <taxon>Hymenobacter</taxon>
    </lineage>
</organism>
<name>A0A9X1VDM7_9BACT</name>
<dbReference type="AlphaFoldDB" id="A0A9X1VDM7"/>
<dbReference type="Proteomes" id="UP001139193">
    <property type="component" value="Unassembled WGS sequence"/>
</dbReference>
<evidence type="ECO:0000313" key="2">
    <source>
        <dbReference type="Proteomes" id="UP001139193"/>
    </source>
</evidence>
<keyword evidence="2" id="KW-1185">Reference proteome</keyword>
<reference evidence="1" key="1">
    <citation type="submission" date="2022-03" db="EMBL/GenBank/DDBJ databases">
        <title>Bacterial whole genome sequence for Hymenobacter sp. DH14.</title>
        <authorList>
            <person name="Le V."/>
        </authorList>
    </citation>
    <scope>NUCLEOTIDE SEQUENCE</scope>
    <source>
        <strain evidence="1">DH14</strain>
    </source>
</reference>
<gene>
    <name evidence="1" type="ORF">MON38_07415</name>
</gene>
<proteinExistence type="predicted"/>
<comment type="caution">
    <text evidence="1">The sequence shown here is derived from an EMBL/GenBank/DDBJ whole genome shotgun (WGS) entry which is preliminary data.</text>
</comment>
<protein>
    <submittedName>
        <fullName evidence="1">Uncharacterized protein</fullName>
    </submittedName>
</protein>